<dbReference type="Pfam" id="PF24410">
    <property type="entry name" value="wHTH-HSP90_Na-assoc"/>
    <property type="match status" value="7"/>
</dbReference>
<evidence type="ECO:0000313" key="3">
    <source>
        <dbReference type="Proteomes" id="UP000183015"/>
    </source>
</evidence>
<dbReference type="InterPro" id="IPR056507">
    <property type="entry name" value="wHTH-HSP90_Na-assoc"/>
</dbReference>
<keyword evidence="3" id="KW-1185">Reference proteome</keyword>
<dbReference type="RefSeq" id="WP_042453050.1">
    <property type="nucleotide sequence ID" value="NZ_BBPN01000027.1"/>
</dbReference>
<dbReference type="OrthoDB" id="9802640at2"/>
<dbReference type="STRING" id="235985.SAMN05414137_13547"/>
<feature type="domain" description="wHTH-Hsp90 Na associated" evidence="1">
    <location>
        <begin position="5"/>
        <end position="55"/>
    </location>
</feature>
<evidence type="ECO:0000259" key="1">
    <source>
        <dbReference type="Pfam" id="PF24410"/>
    </source>
</evidence>
<feature type="domain" description="wHTH-Hsp90 Na associated" evidence="1">
    <location>
        <begin position="320"/>
        <end position="373"/>
    </location>
</feature>
<name>A0A1H7ZJE4_STRJI</name>
<reference evidence="3" key="1">
    <citation type="submission" date="2016-10" db="EMBL/GenBank/DDBJ databases">
        <authorList>
            <person name="Varghese N."/>
        </authorList>
    </citation>
    <scope>NUCLEOTIDE SEQUENCE [LARGE SCALE GENOMIC DNA]</scope>
    <source>
        <strain evidence="3">DSM 45096 / BCRC 16803 / CGMCC 4.1857 / CIP 109030 / JCM 12277 / KCTC 19219 / NBRC 100920 / 33214</strain>
    </source>
</reference>
<dbReference type="eggNOG" id="COG1165">
    <property type="taxonomic scope" value="Bacteria"/>
</dbReference>
<accession>A0A1H7ZJE4</accession>
<proteinExistence type="predicted"/>
<gene>
    <name evidence="2" type="ORF">SAMN05414137_13547</name>
</gene>
<protein>
    <recommendedName>
        <fullName evidence="1">wHTH-Hsp90 Na associated domain-containing protein</fullName>
    </recommendedName>
</protein>
<organism evidence="2 3">
    <name type="scientific">Streptacidiphilus jiangxiensis</name>
    <dbReference type="NCBI Taxonomy" id="235985"/>
    <lineage>
        <taxon>Bacteria</taxon>
        <taxon>Bacillati</taxon>
        <taxon>Actinomycetota</taxon>
        <taxon>Actinomycetes</taxon>
        <taxon>Kitasatosporales</taxon>
        <taxon>Streptomycetaceae</taxon>
        <taxon>Streptacidiphilus</taxon>
    </lineage>
</organism>
<evidence type="ECO:0000313" key="2">
    <source>
        <dbReference type="EMBL" id="SEM58074.1"/>
    </source>
</evidence>
<feature type="domain" description="wHTH-Hsp90 Na associated" evidence="1">
    <location>
        <begin position="384"/>
        <end position="437"/>
    </location>
</feature>
<feature type="domain" description="wHTH-Hsp90 Na associated" evidence="1">
    <location>
        <begin position="66"/>
        <end position="119"/>
    </location>
</feature>
<feature type="domain" description="wHTH-Hsp90 Na associated" evidence="1">
    <location>
        <begin position="257"/>
        <end position="310"/>
    </location>
</feature>
<sequence length="439" mass="47684">MTPEQDKVIRSRLLNGADRWLDLDRQVPRGHVLAAALKARTTPAEVVERLSRLGHDVETGPLPRRVLPNDDILVSRELNGWPEWLRTDEPVAVQHVLRAAVVTGMTPAQVTLRLCALGYQVPDAPPDSAVEPGDAVLMSRALKGATMWLARDRKVPVGHVLAAAAVLSRSPVAVAERLTTLGYRVEEAGPWEVLPGDEVLVSRRVNAWPDWLSRTRPVPVDHVLRAAVVTGRTPADVTLRLCALGYQVPDAPPDSAVEPGDAVAMSRLLNGATMWLDCDLKVPVGHVLAAAAVVSRSPAAVAGRLTTLGYRVAEVGPCEVLPGDDVLVSRRLNGWPDWLSRGQRVSVEHVLRAAVATGRTPADVAGRLFALGYRIPDAPPDSAVEPDDRTLLSRWLDGEAPWLTPGDRVPPPHVRDAAKRLKRDPGDIMSRLKLFGYRM</sequence>
<feature type="domain" description="wHTH-Hsp90 Na associated" evidence="1">
    <location>
        <begin position="130"/>
        <end position="183"/>
    </location>
</feature>
<dbReference type="EMBL" id="FOAZ01000035">
    <property type="protein sequence ID" value="SEM58074.1"/>
    <property type="molecule type" value="Genomic_DNA"/>
</dbReference>
<dbReference type="AlphaFoldDB" id="A0A1H7ZJE4"/>
<feature type="domain" description="wHTH-Hsp90 Na associated" evidence="1">
    <location>
        <begin position="193"/>
        <end position="246"/>
    </location>
</feature>
<dbReference type="Proteomes" id="UP000183015">
    <property type="component" value="Unassembled WGS sequence"/>
</dbReference>